<dbReference type="RefSeq" id="WP_213237780.1">
    <property type="nucleotide sequence ID" value="NZ_JAHBCL010000027.1"/>
</dbReference>
<comment type="caution">
    <text evidence="2">The sequence shown here is derived from an EMBL/GenBank/DDBJ whole genome shotgun (WGS) entry which is preliminary data.</text>
</comment>
<proteinExistence type="predicted"/>
<dbReference type="EMBL" id="JAHBCL010000027">
    <property type="protein sequence ID" value="MBS7527921.1"/>
    <property type="molecule type" value="Genomic_DNA"/>
</dbReference>
<dbReference type="Proteomes" id="UP000746471">
    <property type="component" value="Unassembled WGS sequence"/>
</dbReference>
<keyword evidence="3" id="KW-1185">Reference proteome</keyword>
<dbReference type="PANTHER" id="PTHR39173:SF1">
    <property type="entry name" value="ACETYLTRANSFERASE"/>
    <property type="match status" value="1"/>
</dbReference>
<dbReference type="CDD" id="cd04301">
    <property type="entry name" value="NAT_SF"/>
    <property type="match status" value="1"/>
</dbReference>
<name>A0ABS5PS70_9FIRM</name>
<dbReference type="SUPFAM" id="SSF55729">
    <property type="entry name" value="Acyl-CoA N-acyltransferases (Nat)"/>
    <property type="match status" value="1"/>
</dbReference>
<reference evidence="2 3" key="1">
    <citation type="submission" date="2021-05" db="EMBL/GenBank/DDBJ databases">
        <title>Fusibacter ferrireducens sp. nov., an anaerobic, sulfur- and Fe-reducing bacterium isolated from the mangrove sediment.</title>
        <authorList>
            <person name="Qiu D."/>
        </authorList>
    </citation>
    <scope>NUCLEOTIDE SEQUENCE [LARGE SCALE GENOMIC DNA]</scope>
    <source>
        <strain evidence="2 3">DSM 12116</strain>
    </source>
</reference>
<dbReference type="PROSITE" id="PS51186">
    <property type="entry name" value="GNAT"/>
    <property type="match status" value="1"/>
</dbReference>
<dbReference type="PANTHER" id="PTHR39173">
    <property type="entry name" value="ACETYLTRANSFERASE"/>
    <property type="match status" value="1"/>
</dbReference>
<evidence type="ECO:0000313" key="3">
    <source>
        <dbReference type="Proteomes" id="UP000746471"/>
    </source>
</evidence>
<accession>A0ABS5PS70</accession>
<evidence type="ECO:0000313" key="2">
    <source>
        <dbReference type="EMBL" id="MBS7527921.1"/>
    </source>
</evidence>
<protein>
    <submittedName>
        <fullName evidence="2">GNAT family N-acetyltransferase</fullName>
    </submittedName>
</protein>
<dbReference type="Gene3D" id="3.40.630.30">
    <property type="match status" value="1"/>
</dbReference>
<dbReference type="InterPro" id="IPR000182">
    <property type="entry name" value="GNAT_dom"/>
</dbReference>
<gene>
    <name evidence="2" type="ORF">KHM83_14645</name>
</gene>
<evidence type="ECO:0000259" key="1">
    <source>
        <dbReference type="PROSITE" id="PS51186"/>
    </source>
</evidence>
<organism evidence="2 3">
    <name type="scientific">Fusibacter paucivorans</name>
    <dbReference type="NCBI Taxonomy" id="76009"/>
    <lineage>
        <taxon>Bacteria</taxon>
        <taxon>Bacillati</taxon>
        <taxon>Bacillota</taxon>
        <taxon>Clostridia</taxon>
        <taxon>Eubacteriales</taxon>
        <taxon>Eubacteriales Family XII. Incertae Sedis</taxon>
        <taxon>Fusibacter</taxon>
    </lineage>
</organism>
<dbReference type="InterPro" id="IPR016181">
    <property type="entry name" value="Acyl_CoA_acyltransferase"/>
</dbReference>
<dbReference type="Pfam" id="PF13302">
    <property type="entry name" value="Acetyltransf_3"/>
    <property type="match status" value="1"/>
</dbReference>
<sequence length="176" mass="19837">MCTQKMQLVEPTAALKAAYEDYINAWEKSGDHFVPYAASPRGMTYEALLEDWSIAKTDTAYERGFVPATLYFMLDERGQIVGALHLRHVLNESLERVGGHIGYGVRPDARRQGIATDMLKMGLDCAFNRGIKEVLITCDADNAASYRTMLANGCELKDIITVEDERVRRYLKKIPK</sequence>
<feature type="domain" description="N-acetyltransferase" evidence="1">
    <location>
        <begin position="31"/>
        <end position="176"/>
    </location>
</feature>